<accession>A0A0C2N005</accession>
<protein>
    <submittedName>
        <fullName evidence="1">Uncharacterized protein</fullName>
    </submittedName>
</protein>
<dbReference type="Proteomes" id="UP000031668">
    <property type="component" value="Unassembled WGS sequence"/>
</dbReference>
<evidence type="ECO:0000313" key="1">
    <source>
        <dbReference type="EMBL" id="KII72951.1"/>
    </source>
</evidence>
<dbReference type="EMBL" id="JWZT01001061">
    <property type="protein sequence ID" value="KII72951.1"/>
    <property type="molecule type" value="Genomic_DNA"/>
</dbReference>
<name>A0A0C2N005_THEKT</name>
<sequence length="136" mass="16107">MYLYYDKLEPTITIKSSEIAYCPDYDKCQNNTICWATIWENYESFEFASYKAAFCTACDVLKFTYTQFRKRNPVCLRIHYLFLGKINQSIEEILYPSLDNTIQEEGDDPNYEGEYMTDEDLLSILDQSEGLEEYRP</sequence>
<dbReference type="AlphaFoldDB" id="A0A0C2N005"/>
<reference evidence="1 2" key="1">
    <citation type="journal article" date="2014" name="Genome Biol. Evol.">
        <title>The genome of the myxosporean Thelohanellus kitauei shows adaptations to nutrient acquisition within its fish host.</title>
        <authorList>
            <person name="Yang Y."/>
            <person name="Xiong J."/>
            <person name="Zhou Z."/>
            <person name="Huo F."/>
            <person name="Miao W."/>
            <person name="Ran C."/>
            <person name="Liu Y."/>
            <person name="Zhang J."/>
            <person name="Feng J."/>
            <person name="Wang M."/>
            <person name="Wang M."/>
            <person name="Wang L."/>
            <person name="Yao B."/>
        </authorList>
    </citation>
    <scope>NUCLEOTIDE SEQUENCE [LARGE SCALE GENOMIC DNA]</scope>
    <source>
        <strain evidence="1">Wuqing</strain>
    </source>
</reference>
<comment type="caution">
    <text evidence="1">The sequence shown here is derived from an EMBL/GenBank/DDBJ whole genome shotgun (WGS) entry which is preliminary data.</text>
</comment>
<evidence type="ECO:0000313" key="2">
    <source>
        <dbReference type="Proteomes" id="UP000031668"/>
    </source>
</evidence>
<proteinExistence type="predicted"/>
<gene>
    <name evidence="1" type="ORF">RF11_00208</name>
</gene>
<organism evidence="1 2">
    <name type="scientific">Thelohanellus kitauei</name>
    <name type="common">Myxosporean</name>
    <dbReference type="NCBI Taxonomy" id="669202"/>
    <lineage>
        <taxon>Eukaryota</taxon>
        <taxon>Metazoa</taxon>
        <taxon>Cnidaria</taxon>
        <taxon>Myxozoa</taxon>
        <taxon>Myxosporea</taxon>
        <taxon>Bivalvulida</taxon>
        <taxon>Platysporina</taxon>
        <taxon>Myxobolidae</taxon>
        <taxon>Thelohanellus</taxon>
    </lineage>
</organism>
<keyword evidence="2" id="KW-1185">Reference proteome</keyword>